<proteinExistence type="predicted"/>
<dbReference type="GO" id="GO:0030334">
    <property type="term" value="P:regulation of cell migration"/>
    <property type="evidence" value="ECO:0007669"/>
    <property type="project" value="TreeGrafter"/>
</dbReference>
<accession>A0A060XV79</accession>
<feature type="non-terminal residue" evidence="4">
    <location>
        <position position="270"/>
    </location>
</feature>
<dbReference type="InterPro" id="IPR008936">
    <property type="entry name" value="Rho_GTPase_activation_prot"/>
</dbReference>
<organism evidence="4 5">
    <name type="scientific">Oncorhynchus mykiss</name>
    <name type="common">Rainbow trout</name>
    <name type="synonym">Salmo gairdneri</name>
    <dbReference type="NCBI Taxonomy" id="8022"/>
    <lineage>
        <taxon>Eukaryota</taxon>
        <taxon>Metazoa</taxon>
        <taxon>Chordata</taxon>
        <taxon>Craniata</taxon>
        <taxon>Vertebrata</taxon>
        <taxon>Euteleostomi</taxon>
        <taxon>Actinopterygii</taxon>
        <taxon>Neopterygii</taxon>
        <taxon>Teleostei</taxon>
        <taxon>Protacanthopterygii</taxon>
        <taxon>Salmoniformes</taxon>
        <taxon>Salmonidae</taxon>
        <taxon>Salmoninae</taxon>
        <taxon>Oncorhynchus</taxon>
    </lineage>
</organism>
<dbReference type="GO" id="GO:0017154">
    <property type="term" value="F:semaphorin receptor activity"/>
    <property type="evidence" value="ECO:0007669"/>
    <property type="project" value="InterPro"/>
</dbReference>
<dbReference type="InterPro" id="IPR014756">
    <property type="entry name" value="Ig_E-set"/>
</dbReference>
<dbReference type="SUPFAM" id="SSF81296">
    <property type="entry name" value="E set domains"/>
    <property type="match status" value="1"/>
</dbReference>
<dbReference type="CDD" id="cd00603">
    <property type="entry name" value="IPT_PCSR"/>
    <property type="match status" value="1"/>
</dbReference>
<dbReference type="EMBL" id="FR906176">
    <property type="protein sequence ID" value="CDQ83426.1"/>
    <property type="molecule type" value="Genomic_DNA"/>
</dbReference>
<dbReference type="GO" id="GO:0005886">
    <property type="term" value="C:plasma membrane"/>
    <property type="evidence" value="ECO:0007669"/>
    <property type="project" value="TreeGrafter"/>
</dbReference>
<sequence length="270" mass="29444">MFALYRSDCYKWVTCIIATSIKDLRSTLLLLYTLSVLWFYTDVCLVLLPGLTLLFYLPVQVCTVVNDSVMTCLAPGIIYTKHQAPESGLHPDEHGFILDHVAALLVLNGTPFTYYPNPTFETLGNSGIMEVKPGSPIILKGKNLIPPAPGNARLNYSVMIGETPCLLTVSESQLLCDSPDLTGEQRVVITVGGLEYSPGTLHIYSDSTLTLPAIIGIGAGGGVLLIAIIAVLIAYKRKTRDADRTLKRLQLQMDNLESRVALECKEGRST</sequence>
<keyword evidence="2" id="KW-0812">Transmembrane</keyword>
<evidence type="ECO:0000313" key="5">
    <source>
        <dbReference type="Proteomes" id="UP000193380"/>
    </source>
</evidence>
<keyword evidence="1" id="KW-0175">Coiled coil</keyword>
<protein>
    <recommendedName>
        <fullName evidence="3">IPT/TIG domain-containing protein</fullName>
    </recommendedName>
</protein>
<reference evidence="4" key="2">
    <citation type="submission" date="2014-03" db="EMBL/GenBank/DDBJ databases">
        <authorList>
            <person name="Genoscope - CEA"/>
        </authorList>
    </citation>
    <scope>NUCLEOTIDE SEQUENCE</scope>
</reference>
<dbReference type="GO" id="GO:0007399">
    <property type="term" value="P:nervous system development"/>
    <property type="evidence" value="ECO:0007669"/>
    <property type="project" value="UniProtKB-ARBA"/>
</dbReference>
<evidence type="ECO:0000313" key="4">
    <source>
        <dbReference type="EMBL" id="CDQ83426.1"/>
    </source>
</evidence>
<feature type="coiled-coil region" evidence="1">
    <location>
        <begin position="239"/>
        <end position="266"/>
    </location>
</feature>
<keyword evidence="2" id="KW-1133">Transmembrane helix</keyword>
<feature type="transmembrane region" description="Helical" evidence="2">
    <location>
        <begin position="213"/>
        <end position="235"/>
    </location>
</feature>
<feature type="domain" description="IPT/TIG" evidence="3">
    <location>
        <begin position="134"/>
        <end position="201"/>
    </location>
</feature>
<dbReference type="PaxDb" id="8022-A0A060XV79"/>
<dbReference type="Proteomes" id="UP000193380">
    <property type="component" value="Unassembled WGS sequence"/>
</dbReference>
<evidence type="ECO:0000259" key="3">
    <source>
        <dbReference type="Pfam" id="PF01833"/>
    </source>
</evidence>
<dbReference type="Pfam" id="PF01833">
    <property type="entry name" value="TIG"/>
    <property type="match status" value="1"/>
</dbReference>
<gene>
    <name evidence="4" type="ORF">GSONMT00036859001</name>
</gene>
<dbReference type="InterPro" id="IPR002909">
    <property type="entry name" value="IPT_dom"/>
</dbReference>
<feature type="transmembrane region" description="Helical" evidence="2">
    <location>
        <begin position="29"/>
        <end position="57"/>
    </location>
</feature>
<dbReference type="AlphaFoldDB" id="A0A060XV79"/>
<dbReference type="InterPro" id="IPR031148">
    <property type="entry name" value="Plexin"/>
</dbReference>
<dbReference type="STRING" id="8022.A0A060XV79"/>
<evidence type="ECO:0000256" key="2">
    <source>
        <dbReference type="SAM" id="Phobius"/>
    </source>
</evidence>
<name>A0A060XV79_ONCMY</name>
<evidence type="ECO:0000256" key="1">
    <source>
        <dbReference type="SAM" id="Coils"/>
    </source>
</evidence>
<dbReference type="PANTHER" id="PTHR22625">
    <property type="entry name" value="PLEXIN"/>
    <property type="match status" value="1"/>
</dbReference>
<dbReference type="GO" id="GO:0002116">
    <property type="term" value="C:semaphorin receptor complex"/>
    <property type="evidence" value="ECO:0007669"/>
    <property type="project" value="TreeGrafter"/>
</dbReference>
<keyword evidence="2" id="KW-0472">Membrane</keyword>
<reference evidence="4" key="1">
    <citation type="journal article" date="2014" name="Nat. Commun.">
        <title>The rainbow trout genome provides novel insights into evolution after whole-genome duplication in vertebrates.</title>
        <authorList>
            <person name="Berthelot C."/>
            <person name="Brunet F."/>
            <person name="Chalopin D."/>
            <person name="Juanchich A."/>
            <person name="Bernard M."/>
            <person name="Noel B."/>
            <person name="Bento P."/>
            <person name="Da Silva C."/>
            <person name="Labadie K."/>
            <person name="Alberti A."/>
            <person name="Aury J.M."/>
            <person name="Louis A."/>
            <person name="Dehais P."/>
            <person name="Bardou P."/>
            <person name="Montfort J."/>
            <person name="Klopp C."/>
            <person name="Cabau C."/>
            <person name="Gaspin C."/>
            <person name="Thorgaard G.H."/>
            <person name="Boussaha M."/>
            <person name="Quillet E."/>
            <person name="Guyomard R."/>
            <person name="Galiana D."/>
            <person name="Bobe J."/>
            <person name="Volff J.N."/>
            <person name="Genet C."/>
            <person name="Wincker P."/>
            <person name="Jaillon O."/>
            <person name="Roest Crollius H."/>
            <person name="Guiguen Y."/>
        </authorList>
    </citation>
    <scope>NUCLEOTIDE SEQUENCE [LARGE SCALE GENOMIC DNA]</scope>
</reference>
<dbReference type="Gene3D" id="1.10.506.10">
    <property type="entry name" value="GTPase Activation - p120gap, domain 1"/>
    <property type="match status" value="1"/>
</dbReference>
<dbReference type="PANTHER" id="PTHR22625:SF32">
    <property type="entry name" value="PLEXIN-A3"/>
    <property type="match status" value="1"/>
</dbReference>